<gene>
    <name evidence="2" type="ORF">PN492_10300</name>
</gene>
<accession>A0ABT5A647</accession>
<feature type="non-terminal residue" evidence="2">
    <location>
        <position position="1"/>
    </location>
</feature>
<sequence>GTGFGQLYFSLLMLVFSVHLLISSIGNREQGTGNREQVLDNFTFRYLCWFFPFTYLFQVFSLNINYLCAANSSLFLLTYQLKSMMPD</sequence>
<evidence type="ECO:0000256" key="1">
    <source>
        <dbReference type="SAM" id="Phobius"/>
    </source>
</evidence>
<feature type="transmembrane region" description="Helical" evidence="1">
    <location>
        <begin position="6"/>
        <end position="26"/>
    </location>
</feature>
<proteinExistence type="predicted"/>
<dbReference type="EMBL" id="JAQMTU010000060">
    <property type="protein sequence ID" value="MDB9486928.1"/>
    <property type="molecule type" value="Genomic_DNA"/>
</dbReference>
<keyword evidence="3" id="KW-1185">Reference proteome</keyword>
<keyword evidence="1" id="KW-0472">Membrane</keyword>
<comment type="caution">
    <text evidence="2">The sequence shown here is derived from an EMBL/GenBank/DDBJ whole genome shotgun (WGS) entry which is preliminary data.</text>
</comment>
<dbReference type="RefSeq" id="WP_271805453.1">
    <property type="nucleotide sequence ID" value="NZ_JAQMTU010000060.1"/>
</dbReference>
<organism evidence="2 3">
    <name type="scientific">Dolichospermum circinale CS-537/01</name>
    <dbReference type="NCBI Taxonomy" id="3021739"/>
    <lineage>
        <taxon>Bacteria</taxon>
        <taxon>Bacillati</taxon>
        <taxon>Cyanobacteriota</taxon>
        <taxon>Cyanophyceae</taxon>
        <taxon>Nostocales</taxon>
        <taxon>Aphanizomenonaceae</taxon>
        <taxon>Dolichospermum</taxon>
        <taxon>Dolichospermum circinale</taxon>
    </lineage>
</organism>
<keyword evidence="1" id="KW-1133">Transmembrane helix</keyword>
<name>A0ABT5A647_9CYAN</name>
<reference evidence="2 3" key="1">
    <citation type="submission" date="2023-01" db="EMBL/GenBank/DDBJ databases">
        <title>Genomes from the Australian National Cyanobacteria Reference Collection.</title>
        <authorList>
            <person name="Willis A."/>
            <person name="Lee E.M.F."/>
        </authorList>
    </citation>
    <scope>NUCLEOTIDE SEQUENCE [LARGE SCALE GENOMIC DNA]</scope>
    <source>
        <strain evidence="2 3">CS-537/01</strain>
    </source>
</reference>
<evidence type="ECO:0000313" key="3">
    <source>
        <dbReference type="Proteomes" id="UP001212123"/>
    </source>
</evidence>
<evidence type="ECO:0000313" key="2">
    <source>
        <dbReference type="EMBL" id="MDB9486928.1"/>
    </source>
</evidence>
<protein>
    <submittedName>
        <fullName evidence="2">Uncharacterized protein</fullName>
    </submittedName>
</protein>
<keyword evidence="1" id="KW-0812">Transmembrane</keyword>
<dbReference type="Proteomes" id="UP001212123">
    <property type="component" value="Unassembled WGS sequence"/>
</dbReference>